<keyword evidence="4" id="KW-1185">Reference proteome</keyword>
<gene>
    <name evidence="3" type="ORF">NSK_005216</name>
</gene>
<dbReference type="Proteomes" id="UP000355283">
    <property type="component" value="Unassembled WGS sequence"/>
</dbReference>
<feature type="compositionally biased region" description="Pro residues" evidence="1">
    <location>
        <begin position="72"/>
        <end position="84"/>
    </location>
</feature>
<dbReference type="SUPFAM" id="SSF48264">
    <property type="entry name" value="Cytochrome P450"/>
    <property type="match status" value="1"/>
</dbReference>
<dbReference type="GO" id="GO:0004497">
    <property type="term" value="F:monooxygenase activity"/>
    <property type="evidence" value="ECO:0007669"/>
    <property type="project" value="InterPro"/>
</dbReference>
<name>A0A4D9CYE0_9STRA</name>
<dbReference type="InterPro" id="IPR036396">
    <property type="entry name" value="Cyt_P450_sf"/>
</dbReference>
<dbReference type="InterPro" id="IPR001128">
    <property type="entry name" value="Cyt_P450"/>
</dbReference>
<accession>A0A4D9CYE0</accession>
<dbReference type="GO" id="GO:0016705">
    <property type="term" value="F:oxidoreductase activity, acting on paired donors, with incorporation or reduction of molecular oxygen"/>
    <property type="evidence" value="ECO:0007669"/>
    <property type="project" value="InterPro"/>
</dbReference>
<dbReference type="AlphaFoldDB" id="A0A4D9CYE0"/>
<evidence type="ECO:0000313" key="4">
    <source>
        <dbReference type="Proteomes" id="UP000355283"/>
    </source>
</evidence>
<dbReference type="Gene3D" id="1.10.630.10">
    <property type="entry name" value="Cytochrome P450"/>
    <property type="match status" value="1"/>
</dbReference>
<protein>
    <submittedName>
        <fullName evidence="3">Uncharacterized protein</fullName>
    </submittedName>
</protein>
<feature type="region of interest" description="Disordered" evidence="1">
    <location>
        <begin position="50"/>
        <end position="84"/>
    </location>
</feature>
<sequence>MGMRRQRNRGRLAHFVVIATTLLCMSSDFPPLGLGVLAFAPFSTPSLQTYRHTPPLLPPRHATSTTGSANDPLPPPSSTLPMAPGPRPLPFLGNMLRFIKAGGWERYDAEMYRKYGKIARSKLLGRVWHTVSDPELSRELLISRVLLAYLASQP</sequence>
<dbReference type="GO" id="GO:0020037">
    <property type="term" value="F:heme binding"/>
    <property type="evidence" value="ECO:0007669"/>
    <property type="project" value="InterPro"/>
</dbReference>
<feature type="chain" id="PRO_5020026103" evidence="2">
    <location>
        <begin position="27"/>
        <end position="154"/>
    </location>
</feature>
<dbReference type="OrthoDB" id="1470350at2759"/>
<evidence type="ECO:0000256" key="2">
    <source>
        <dbReference type="SAM" id="SignalP"/>
    </source>
</evidence>
<evidence type="ECO:0000256" key="1">
    <source>
        <dbReference type="SAM" id="MobiDB-lite"/>
    </source>
</evidence>
<evidence type="ECO:0000313" key="3">
    <source>
        <dbReference type="EMBL" id="TFJ83484.1"/>
    </source>
</evidence>
<comment type="caution">
    <text evidence="3">The sequence shown here is derived from an EMBL/GenBank/DDBJ whole genome shotgun (WGS) entry which is preliminary data.</text>
</comment>
<dbReference type="GO" id="GO:0005506">
    <property type="term" value="F:iron ion binding"/>
    <property type="evidence" value="ECO:0007669"/>
    <property type="project" value="InterPro"/>
</dbReference>
<reference evidence="3 4" key="1">
    <citation type="submission" date="2019-01" db="EMBL/GenBank/DDBJ databases">
        <title>Nuclear Genome Assembly of the Microalgal Biofuel strain Nannochloropsis salina CCMP1776.</title>
        <authorList>
            <person name="Hovde B."/>
        </authorList>
    </citation>
    <scope>NUCLEOTIDE SEQUENCE [LARGE SCALE GENOMIC DNA]</scope>
    <source>
        <strain evidence="3 4">CCMP1776</strain>
    </source>
</reference>
<proteinExistence type="predicted"/>
<keyword evidence="2" id="KW-0732">Signal</keyword>
<dbReference type="Pfam" id="PF00067">
    <property type="entry name" value="p450"/>
    <property type="match status" value="1"/>
</dbReference>
<organism evidence="3 4">
    <name type="scientific">Nannochloropsis salina CCMP1776</name>
    <dbReference type="NCBI Taxonomy" id="1027361"/>
    <lineage>
        <taxon>Eukaryota</taxon>
        <taxon>Sar</taxon>
        <taxon>Stramenopiles</taxon>
        <taxon>Ochrophyta</taxon>
        <taxon>Eustigmatophyceae</taxon>
        <taxon>Eustigmatales</taxon>
        <taxon>Monodopsidaceae</taxon>
        <taxon>Microchloropsis</taxon>
        <taxon>Microchloropsis salina</taxon>
    </lineage>
</organism>
<dbReference type="EMBL" id="SDOX01000032">
    <property type="protein sequence ID" value="TFJ83484.1"/>
    <property type="molecule type" value="Genomic_DNA"/>
</dbReference>
<feature type="signal peptide" evidence="2">
    <location>
        <begin position="1"/>
        <end position="26"/>
    </location>
</feature>